<evidence type="ECO:0000313" key="2">
    <source>
        <dbReference type="EMBL" id="MFB9233065.1"/>
    </source>
</evidence>
<dbReference type="RefSeq" id="WP_213889179.1">
    <property type="nucleotide sequence ID" value="NZ_JAGFNU010000006.1"/>
</dbReference>
<dbReference type="EMBL" id="JBHMEA010000048">
    <property type="protein sequence ID" value="MFB9233065.1"/>
    <property type="molecule type" value="Genomic_DNA"/>
</dbReference>
<proteinExistence type="predicted"/>
<comment type="caution">
    <text evidence="2">The sequence shown here is derived from an EMBL/GenBank/DDBJ whole genome shotgun (WGS) entry which is preliminary data.</text>
</comment>
<dbReference type="SUPFAM" id="SSF53474">
    <property type="entry name" value="alpha/beta-Hydrolases"/>
    <property type="match status" value="1"/>
</dbReference>
<keyword evidence="2" id="KW-0378">Hydrolase</keyword>
<organism evidence="2 3">
    <name type="scientific">Pseudohalocynthiibacter aestuariivivens</name>
    <dbReference type="NCBI Taxonomy" id="1591409"/>
    <lineage>
        <taxon>Bacteria</taxon>
        <taxon>Pseudomonadati</taxon>
        <taxon>Pseudomonadota</taxon>
        <taxon>Alphaproteobacteria</taxon>
        <taxon>Rhodobacterales</taxon>
        <taxon>Paracoccaceae</taxon>
        <taxon>Pseudohalocynthiibacter</taxon>
    </lineage>
</organism>
<dbReference type="Proteomes" id="UP001589683">
    <property type="component" value="Unassembled WGS sequence"/>
</dbReference>
<accession>A0ABV5JHX9</accession>
<name>A0ABV5JHX9_9RHOB</name>
<protein>
    <submittedName>
        <fullName evidence="2">Alpha/beta fold hydrolase</fullName>
    </submittedName>
</protein>
<gene>
    <name evidence="2" type="ORF">ACFFUT_14840</name>
</gene>
<reference evidence="2 3" key="1">
    <citation type="submission" date="2024-09" db="EMBL/GenBank/DDBJ databases">
        <authorList>
            <person name="Sun Q."/>
            <person name="Mori K."/>
        </authorList>
    </citation>
    <scope>NUCLEOTIDE SEQUENCE [LARGE SCALE GENOMIC DNA]</scope>
    <source>
        <strain evidence="2 3">CECT 8726</strain>
    </source>
</reference>
<sequence length="273" mass="30495">MKHYTSSDGLTLAFQDEGEGLPLLCLSGLTRNSTDFDYVVPHLKNIRVIRPDYRGRGASEHADYTTYTVPTEARDVLELMDHLGLEKAAILGTSRGGLIAMGLAGTVKDRLLGVCLNDIGPEIAHEGLRNIMTYLGRRPPQKTFEDAAIARAKFMVGFHDVPISRWDDEVRKHYVETDHGLGITYDAKLRRAVEVASAQPALDLWPFFDALQGLPLALIRGENSDLLSPETASEMQRRRPDMVFANIPDRAHVPFLDEPESLEIISQFLDKIR</sequence>
<dbReference type="InterPro" id="IPR050266">
    <property type="entry name" value="AB_hydrolase_sf"/>
</dbReference>
<dbReference type="GO" id="GO:0016787">
    <property type="term" value="F:hydrolase activity"/>
    <property type="evidence" value="ECO:0007669"/>
    <property type="project" value="UniProtKB-KW"/>
</dbReference>
<dbReference type="PANTHER" id="PTHR43798">
    <property type="entry name" value="MONOACYLGLYCEROL LIPASE"/>
    <property type="match status" value="1"/>
</dbReference>
<dbReference type="PANTHER" id="PTHR43798:SF33">
    <property type="entry name" value="HYDROLASE, PUTATIVE (AFU_ORTHOLOGUE AFUA_2G14860)-RELATED"/>
    <property type="match status" value="1"/>
</dbReference>
<dbReference type="Pfam" id="PF00561">
    <property type="entry name" value="Abhydrolase_1"/>
    <property type="match status" value="1"/>
</dbReference>
<dbReference type="InterPro" id="IPR000073">
    <property type="entry name" value="AB_hydrolase_1"/>
</dbReference>
<keyword evidence="3" id="KW-1185">Reference proteome</keyword>
<evidence type="ECO:0000313" key="3">
    <source>
        <dbReference type="Proteomes" id="UP001589683"/>
    </source>
</evidence>
<feature type="domain" description="AB hydrolase-1" evidence="1">
    <location>
        <begin position="22"/>
        <end position="259"/>
    </location>
</feature>
<dbReference type="InterPro" id="IPR029058">
    <property type="entry name" value="AB_hydrolase_fold"/>
</dbReference>
<evidence type="ECO:0000259" key="1">
    <source>
        <dbReference type="Pfam" id="PF00561"/>
    </source>
</evidence>
<dbReference type="Gene3D" id="3.40.50.1820">
    <property type="entry name" value="alpha/beta hydrolase"/>
    <property type="match status" value="1"/>
</dbReference>